<evidence type="ECO:0000313" key="2">
    <source>
        <dbReference type="Proteomes" id="UP000472755"/>
    </source>
</evidence>
<organism evidence="1 2">
    <name type="scientific">Ruthenibacterium lactatiformans</name>
    <dbReference type="NCBI Taxonomy" id="1550024"/>
    <lineage>
        <taxon>Bacteria</taxon>
        <taxon>Bacillati</taxon>
        <taxon>Bacillota</taxon>
        <taxon>Clostridia</taxon>
        <taxon>Eubacteriales</taxon>
        <taxon>Oscillospiraceae</taxon>
        <taxon>Ruthenibacterium</taxon>
    </lineage>
</organism>
<dbReference type="Proteomes" id="UP000472755">
    <property type="component" value="Unassembled WGS sequence"/>
</dbReference>
<dbReference type="AlphaFoldDB" id="A0A6L6LW25"/>
<sequence>MTLLGKKYDPVSGQIFYVQMGGHHFVIRISNHAFLKGMIRWQEREVQSLESAAAYLLEAMTDIHMAVYLLRSAPVDGNV</sequence>
<dbReference type="EMBL" id="WMZU01000029">
    <property type="protein sequence ID" value="MTS28558.1"/>
    <property type="molecule type" value="Genomic_DNA"/>
</dbReference>
<accession>A0A6L6LW25</accession>
<comment type="caution">
    <text evidence="1">The sequence shown here is derived from an EMBL/GenBank/DDBJ whole genome shotgun (WGS) entry which is preliminary data.</text>
</comment>
<reference evidence="1 2" key="1">
    <citation type="journal article" date="2019" name="Nat. Med.">
        <title>A library of human gut bacterial isolates paired with longitudinal multiomics data enables mechanistic microbiome research.</title>
        <authorList>
            <person name="Poyet M."/>
            <person name="Groussin M."/>
            <person name="Gibbons S.M."/>
            <person name="Avila-Pacheco J."/>
            <person name="Jiang X."/>
            <person name="Kearney S.M."/>
            <person name="Perrotta A.R."/>
            <person name="Berdy B."/>
            <person name="Zhao S."/>
            <person name="Lieberman T.D."/>
            <person name="Swanson P.K."/>
            <person name="Smith M."/>
            <person name="Roesemann S."/>
            <person name="Alexander J.E."/>
            <person name="Rich S.A."/>
            <person name="Livny J."/>
            <person name="Vlamakis H."/>
            <person name="Clish C."/>
            <person name="Bullock K."/>
            <person name="Deik A."/>
            <person name="Scott J."/>
            <person name="Pierce K.A."/>
            <person name="Xavier R.J."/>
            <person name="Alm E.J."/>
        </authorList>
    </citation>
    <scope>NUCLEOTIDE SEQUENCE [LARGE SCALE GENOMIC DNA]</scope>
    <source>
        <strain evidence="1 2">BIOML-A4</strain>
    </source>
</reference>
<name>A0A6L6LW25_9FIRM</name>
<dbReference type="RefSeq" id="WP_155202465.1">
    <property type="nucleotide sequence ID" value="NZ_WMZN01000032.1"/>
</dbReference>
<gene>
    <name evidence="1" type="ORF">GMD59_14870</name>
</gene>
<protein>
    <submittedName>
        <fullName evidence="1">Uncharacterized protein</fullName>
    </submittedName>
</protein>
<proteinExistence type="predicted"/>
<evidence type="ECO:0000313" key="1">
    <source>
        <dbReference type="EMBL" id="MTS28558.1"/>
    </source>
</evidence>